<dbReference type="GO" id="GO:0000976">
    <property type="term" value="F:transcription cis-regulatory region binding"/>
    <property type="evidence" value="ECO:0007669"/>
    <property type="project" value="TreeGrafter"/>
</dbReference>
<dbReference type="RefSeq" id="WP_185139112.1">
    <property type="nucleotide sequence ID" value="NZ_JACJVR010000112.1"/>
</dbReference>
<evidence type="ECO:0000256" key="8">
    <source>
        <dbReference type="PROSITE-ProRule" id="PRU01091"/>
    </source>
</evidence>
<dbReference type="SMART" id="SM00862">
    <property type="entry name" value="Trans_reg_C"/>
    <property type="match status" value="1"/>
</dbReference>
<dbReference type="InterPro" id="IPR039420">
    <property type="entry name" value="WalR-like"/>
</dbReference>
<evidence type="ECO:0000259" key="9">
    <source>
        <dbReference type="PROSITE" id="PS50110"/>
    </source>
</evidence>
<comment type="subcellular location">
    <subcellularLocation>
        <location evidence="1">Cytoplasm</location>
    </subcellularLocation>
</comment>
<dbReference type="AlphaFoldDB" id="A0A841U687"/>
<dbReference type="GO" id="GO:0005829">
    <property type="term" value="C:cytosol"/>
    <property type="evidence" value="ECO:0007669"/>
    <property type="project" value="TreeGrafter"/>
</dbReference>
<dbReference type="SMART" id="SM00448">
    <property type="entry name" value="REC"/>
    <property type="match status" value="1"/>
</dbReference>
<dbReference type="GO" id="GO:0032993">
    <property type="term" value="C:protein-DNA complex"/>
    <property type="evidence" value="ECO:0007669"/>
    <property type="project" value="TreeGrafter"/>
</dbReference>
<reference evidence="11 12" key="1">
    <citation type="submission" date="2020-08" db="EMBL/GenBank/DDBJ databases">
        <title>Cohnella phylogeny.</title>
        <authorList>
            <person name="Dunlap C."/>
        </authorList>
    </citation>
    <scope>NUCLEOTIDE SEQUENCE [LARGE SCALE GENOMIC DNA]</scope>
    <source>
        <strain evidence="11 12">DSM 25239</strain>
    </source>
</reference>
<gene>
    <name evidence="11" type="ORF">H7B90_27525</name>
</gene>
<evidence type="ECO:0000313" key="11">
    <source>
        <dbReference type="EMBL" id="MBB6695152.1"/>
    </source>
</evidence>
<protein>
    <submittedName>
        <fullName evidence="11">Response regulator transcription factor</fullName>
    </submittedName>
</protein>
<evidence type="ECO:0000313" key="12">
    <source>
        <dbReference type="Proteomes" id="UP000553776"/>
    </source>
</evidence>
<keyword evidence="3" id="KW-0902">Two-component regulatory system</keyword>
<evidence type="ECO:0000259" key="10">
    <source>
        <dbReference type="PROSITE" id="PS51755"/>
    </source>
</evidence>
<dbReference type="PROSITE" id="PS50110">
    <property type="entry name" value="RESPONSE_REGULATORY"/>
    <property type="match status" value="1"/>
</dbReference>
<keyword evidence="5 8" id="KW-0238">DNA-binding</keyword>
<proteinExistence type="predicted"/>
<dbReference type="Gene3D" id="6.10.250.690">
    <property type="match status" value="1"/>
</dbReference>
<feature type="domain" description="OmpR/PhoB-type" evidence="10">
    <location>
        <begin position="134"/>
        <end position="229"/>
    </location>
</feature>
<dbReference type="FunFam" id="1.10.10.10:FF:000018">
    <property type="entry name" value="DNA-binding response regulator ResD"/>
    <property type="match status" value="1"/>
</dbReference>
<sequence>MDKTRILIIEDESPIADLLRYGLDKEGFETLAVPSASEGLLETERFRPDLLLLDWMLPDGSGIDVCKQVTATRNIPIIMITAKSDIADKIIGLELGADDYVTKPFDLREVVARVRTLLRRAALASRTEPGREEPEAVRAGRLEIAERERLVRMDGAPVDLTPKEFDLLLALIRRRGQVFTRTELLDSVWGYDYAGDTRTVDIHIQRLRKKLGASDLIATVFGVGYKFEKRAD</sequence>
<feature type="domain" description="Response regulatory" evidence="9">
    <location>
        <begin position="5"/>
        <end position="118"/>
    </location>
</feature>
<feature type="DNA-binding region" description="OmpR/PhoB-type" evidence="8">
    <location>
        <begin position="134"/>
        <end position="229"/>
    </location>
</feature>
<dbReference type="InterPro" id="IPR001789">
    <property type="entry name" value="Sig_transdc_resp-reg_receiver"/>
</dbReference>
<dbReference type="GO" id="GO:0000156">
    <property type="term" value="F:phosphorelay response regulator activity"/>
    <property type="evidence" value="ECO:0007669"/>
    <property type="project" value="TreeGrafter"/>
</dbReference>
<dbReference type="Pfam" id="PF00486">
    <property type="entry name" value="Trans_reg_C"/>
    <property type="match status" value="1"/>
</dbReference>
<dbReference type="Pfam" id="PF00072">
    <property type="entry name" value="Response_reg"/>
    <property type="match status" value="1"/>
</dbReference>
<evidence type="ECO:0000256" key="4">
    <source>
        <dbReference type="ARBA" id="ARBA00023015"/>
    </source>
</evidence>
<dbReference type="InterPro" id="IPR001867">
    <property type="entry name" value="OmpR/PhoB-type_DNA-bd"/>
</dbReference>
<dbReference type="PROSITE" id="PS51755">
    <property type="entry name" value="OMPR_PHOB"/>
    <property type="match status" value="1"/>
</dbReference>
<dbReference type="PANTHER" id="PTHR48111">
    <property type="entry name" value="REGULATOR OF RPOS"/>
    <property type="match status" value="1"/>
</dbReference>
<dbReference type="InterPro" id="IPR011006">
    <property type="entry name" value="CheY-like_superfamily"/>
</dbReference>
<keyword evidence="4" id="KW-0805">Transcription regulation</keyword>
<evidence type="ECO:0000256" key="3">
    <source>
        <dbReference type="ARBA" id="ARBA00023012"/>
    </source>
</evidence>
<keyword evidence="12" id="KW-1185">Reference proteome</keyword>
<dbReference type="Gene3D" id="3.40.50.2300">
    <property type="match status" value="1"/>
</dbReference>
<accession>A0A841U687</accession>
<comment type="caution">
    <text evidence="11">The sequence shown here is derived from an EMBL/GenBank/DDBJ whole genome shotgun (WGS) entry which is preliminary data.</text>
</comment>
<keyword evidence="6" id="KW-0804">Transcription</keyword>
<dbReference type="EMBL" id="JACJVR010000112">
    <property type="protein sequence ID" value="MBB6695152.1"/>
    <property type="molecule type" value="Genomic_DNA"/>
</dbReference>
<dbReference type="GO" id="GO:0006355">
    <property type="term" value="P:regulation of DNA-templated transcription"/>
    <property type="evidence" value="ECO:0007669"/>
    <property type="project" value="InterPro"/>
</dbReference>
<dbReference type="Gene3D" id="1.10.10.10">
    <property type="entry name" value="Winged helix-like DNA-binding domain superfamily/Winged helix DNA-binding domain"/>
    <property type="match status" value="1"/>
</dbReference>
<feature type="modified residue" description="4-aspartylphosphate" evidence="7">
    <location>
        <position position="54"/>
    </location>
</feature>
<dbReference type="CDD" id="cd00383">
    <property type="entry name" value="trans_reg_C"/>
    <property type="match status" value="1"/>
</dbReference>
<evidence type="ECO:0000256" key="7">
    <source>
        <dbReference type="PROSITE-ProRule" id="PRU00169"/>
    </source>
</evidence>
<dbReference type="PANTHER" id="PTHR48111:SF73">
    <property type="entry name" value="ALKALINE PHOSPHATASE SYNTHESIS TRANSCRIPTIONAL REGULATORY PROTEIN PHOP"/>
    <property type="match status" value="1"/>
</dbReference>
<evidence type="ECO:0000256" key="6">
    <source>
        <dbReference type="ARBA" id="ARBA00023163"/>
    </source>
</evidence>
<evidence type="ECO:0000256" key="1">
    <source>
        <dbReference type="ARBA" id="ARBA00004496"/>
    </source>
</evidence>
<dbReference type="SUPFAM" id="SSF52172">
    <property type="entry name" value="CheY-like"/>
    <property type="match status" value="1"/>
</dbReference>
<name>A0A841U687_9BACL</name>
<dbReference type="Proteomes" id="UP000553776">
    <property type="component" value="Unassembled WGS sequence"/>
</dbReference>
<keyword evidence="2 7" id="KW-0597">Phosphoprotein</keyword>
<organism evidence="11 12">
    <name type="scientific">Cohnella xylanilytica</name>
    <dbReference type="NCBI Taxonomy" id="557555"/>
    <lineage>
        <taxon>Bacteria</taxon>
        <taxon>Bacillati</taxon>
        <taxon>Bacillota</taxon>
        <taxon>Bacilli</taxon>
        <taxon>Bacillales</taxon>
        <taxon>Paenibacillaceae</taxon>
        <taxon>Cohnella</taxon>
    </lineage>
</organism>
<dbReference type="InterPro" id="IPR036388">
    <property type="entry name" value="WH-like_DNA-bd_sf"/>
</dbReference>
<evidence type="ECO:0000256" key="5">
    <source>
        <dbReference type="ARBA" id="ARBA00023125"/>
    </source>
</evidence>
<evidence type="ECO:0000256" key="2">
    <source>
        <dbReference type="ARBA" id="ARBA00022553"/>
    </source>
</evidence>